<reference evidence="7" key="1">
    <citation type="submission" date="2021-01" db="EMBL/GenBank/DDBJ databases">
        <authorList>
            <person name="Corre E."/>
            <person name="Pelletier E."/>
            <person name="Niang G."/>
            <person name="Scheremetjew M."/>
            <person name="Finn R."/>
            <person name="Kale V."/>
            <person name="Holt S."/>
            <person name="Cochrane G."/>
            <person name="Meng A."/>
            <person name="Brown T."/>
            <person name="Cohen L."/>
        </authorList>
    </citation>
    <scope>NUCLEOTIDE SEQUENCE</scope>
    <source>
        <strain evidence="7">MM31A-1</strain>
    </source>
</reference>
<dbReference type="Pfam" id="PF01926">
    <property type="entry name" value="MMR_HSR1"/>
    <property type="match status" value="1"/>
</dbReference>
<dbReference type="InterPro" id="IPR027417">
    <property type="entry name" value="P-loop_NTPase"/>
</dbReference>
<evidence type="ECO:0000256" key="2">
    <source>
        <dbReference type="ARBA" id="ARBA00022741"/>
    </source>
</evidence>
<feature type="domain" description="G" evidence="6">
    <location>
        <begin position="359"/>
        <end position="421"/>
    </location>
</feature>
<dbReference type="GO" id="GO:0003924">
    <property type="term" value="F:GTPase activity"/>
    <property type="evidence" value="ECO:0007669"/>
    <property type="project" value="InterPro"/>
</dbReference>
<sequence>MPRSQGTSRKGKPKKADRAAGMGRALQRAHTNKFKVKSNGSSRGAGMAASGAQSIGLEVEASVAASNKIKSILETDDLTDFLQRAELADQEFETEHERFVVVDDVAQEVTIAKSDNIILEGDAEAKLEQLAKFDFKQLSVPRRPKWDTNTTPAELDQNERESFLNWRREIAQYEAEIAESTASRVSVTPFEKNIEVWRQLWRVLERSDCIILVIDARNPSFYISTDLRKYVEEELGKSLILVVNKCDHLTIKQRKMWHEHFKTLDGLEHVFFSAVKEQEVLDSMVDVSDGDIETATDSQCYKSDKGYPTILNPQKIGIDEPLTRKELIAIICKYAEMNGVEIPDVPDESDKSRSSRIEFGLVGFPNVGKSSVLNVLVGASKNDHSVNRVAVAAMPGKTKHFQTLNIPDYRNITLVDCPGLVFPSFVSSSADLVLAGVYPLPQVRDFWPAVELICRRISRDILEAHFGIDLPRPTALDVAQKGGALQLKAPTAEELLGTYCIARSLLAASSGVPDYYRASKVILKDYVTGALLHCHSPPHISSGGGVGASFVKLSAEAKQWQETFTRETLSTTFRRHEKLRQKMGVVETEDGEFLRNDKKSTETVDALIDDLDILEMIDMVEKPNGGNRGKSHKSMQKHGKKGRKTRNKDPYGCHTNPEDELFSNSSASGSGLIVNAGKYSKGYTRINYKGSKSAT</sequence>
<organism evidence="7">
    <name type="scientific">Chaetoceros debilis</name>
    <dbReference type="NCBI Taxonomy" id="122233"/>
    <lineage>
        <taxon>Eukaryota</taxon>
        <taxon>Sar</taxon>
        <taxon>Stramenopiles</taxon>
        <taxon>Ochrophyta</taxon>
        <taxon>Bacillariophyta</taxon>
        <taxon>Coscinodiscophyceae</taxon>
        <taxon>Chaetocerotophycidae</taxon>
        <taxon>Chaetocerotales</taxon>
        <taxon>Chaetocerotaceae</taxon>
        <taxon>Chaetoceros</taxon>
    </lineage>
</organism>
<dbReference type="PANTHER" id="PTHR45709:SF2">
    <property type="entry name" value="LARGE SUBUNIT GTPASE 1 HOMOLOG"/>
    <property type="match status" value="1"/>
</dbReference>
<dbReference type="SUPFAM" id="SSF52540">
    <property type="entry name" value="P-loop containing nucleoside triphosphate hydrolases"/>
    <property type="match status" value="1"/>
</dbReference>
<keyword evidence="2" id="KW-0547">Nucleotide-binding</keyword>
<feature type="region of interest" description="Disordered" evidence="5">
    <location>
        <begin position="1"/>
        <end position="47"/>
    </location>
</feature>
<keyword evidence="1" id="KW-0963">Cytoplasm</keyword>
<dbReference type="InterPro" id="IPR043358">
    <property type="entry name" value="GNL1-like"/>
</dbReference>
<keyword evidence="3" id="KW-0378">Hydrolase</keyword>
<dbReference type="PRINTS" id="PR00326">
    <property type="entry name" value="GTP1OBG"/>
</dbReference>
<dbReference type="PANTHER" id="PTHR45709">
    <property type="entry name" value="LARGE SUBUNIT GTPASE 1 HOMOLOG-RELATED"/>
    <property type="match status" value="1"/>
</dbReference>
<evidence type="ECO:0000256" key="5">
    <source>
        <dbReference type="SAM" id="MobiDB-lite"/>
    </source>
</evidence>
<accession>A0A7S3V4H7</accession>
<protein>
    <recommendedName>
        <fullName evidence="6">G domain-containing protein</fullName>
    </recommendedName>
</protein>
<name>A0A7S3V4H7_9STRA</name>
<dbReference type="Gene3D" id="3.40.50.300">
    <property type="entry name" value="P-loop containing nucleotide triphosphate hydrolases"/>
    <property type="match status" value="1"/>
</dbReference>
<proteinExistence type="predicted"/>
<evidence type="ECO:0000256" key="4">
    <source>
        <dbReference type="ARBA" id="ARBA00023134"/>
    </source>
</evidence>
<evidence type="ECO:0000256" key="3">
    <source>
        <dbReference type="ARBA" id="ARBA00022801"/>
    </source>
</evidence>
<feature type="compositionally biased region" description="Low complexity" evidence="5">
    <location>
        <begin position="38"/>
        <end position="47"/>
    </location>
</feature>
<feature type="compositionally biased region" description="Basic residues" evidence="5">
    <location>
        <begin position="629"/>
        <end position="646"/>
    </location>
</feature>
<feature type="region of interest" description="Disordered" evidence="5">
    <location>
        <begin position="622"/>
        <end position="674"/>
    </location>
</feature>
<dbReference type="AlphaFoldDB" id="A0A7S3V4H7"/>
<dbReference type="EMBL" id="HBIO01001294">
    <property type="protein sequence ID" value="CAE0456069.1"/>
    <property type="molecule type" value="Transcribed_RNA"/>
</dbReference>
<dbReference type="GO" id="GO:0005525">
    <property type="term" value="F:GTP binding"/>
    <property type="evidence" value="ECO:0007669"/>
    <property type="project" value="UniProtKB-KW"/>
</dbReference>
<evidence type="ECO:0000256" key="1">
    <source>
        <dbReference type="ARBA" id="ARBA00022490"/>
    </source>
</evidence>
<dbReference type="GO" id="GO:0005829">
    <property type="term" value="C:cytosol"/>
    <property type="evidence" value="ECO:0007669"/>
    <property type="project" value="TreeGrafter"/>
</dbReference>
<gene>
    <name evidence="7" type="ORF">CDEB00056_LOCUS910</name>
</gene>
<dbReference type="InterPro" id="IPR006073">
    <property type="entry name" value="GTP-bd"/>
</dbReference>
<evidence type="ECO:0000313" key="7">
    <source>
        <dbReference type="EMBL" id="CAE0456069.1"/>
    </source>
</evidence>
<keyword evidence="4" id="KW-0342">GTP-binding</keyword>
<evidence type="ECO:0000259" key="6">
    <source>
        <dbReference type="Pfam" id="PF01926"/>
    </source>
</evidence>